<accession>X1Q1S5</accession>
<dbReference type="AlphaFoldDB" id="X1Q1S5"/>
<gene>
    <name evidence="1" type="ORF">S12H4_10307</name>
</gene>
<organism evidence="1">
    <name type="scientific">marine sediment metagenome</name>
    <dbReference type="NCBI Taxonomy" id="412755"/>
    <lineage>
        <taxon>unclassified sequences</taxon>
        <taxon>metagenomes</taxon>
        <taxon>ecological metagenomes</taxon>
    </lineage>
</organism>
<sequence>MLMIEQLLKEGYSLIPLKDGKPAIKWEKYQTEKATIKEIFGWFQEFGDINLGIVTG</sequence>
<dbReference type="SUPFAM" id="SSF56747">
    <property type="entry name" value="Prim-pol domain"/>
    <property type="match status" value="1"/>
</dbReference>
<feature type="non-terminal residue" evidence="1">
    <location>
        <position position="56"/>
    </location>
</feature>
<dbReference type="Gene3D" id="3.30.720.160">
    <property type="entry name" value="Bifunctional DNA primase/polymerase, N-terminal"/>
    <property type="match status" value="1"/>
</dbReference>
<reference evidence="1" key="1">
    <citation type="journal article" date="2014" name="Front. Microbiol.">
        <title>High frequency of phylogenetically diverse reductive dehalogenase-homologous genes in deep subseafloor sedimentary metagenomes.</title>
        <authorList>
            <person name="Kawai M."/>
            <person name="Futagami T."/>
            <person name="Toyoda A."/>
            <person name="Takaki Y."/>
            <person name="Nishi S."/>
            <person name="Hori S."/>
            <person name="Arai W."/>
            <person name="Tsubouchi T."/>
            <person name="Morono Y."/>
            <person name="Uchiyama I."/>
            <person name="Ito T."/>
            <person name="Fujiyama A."/>
            <person name="Inagaki F."/>
            <person name="Takami H."/>
        </authorList>
    </citation>
    <scope>NUCLEOTIDE SEQUENCE</scope>
    <source>
        <strain evidence="1">Expedition CK06-06</strain>
    </source>
</reference>
<evidence type="ECO:0000313" key="1">
    <source>
        <dbReference type="EMBL" id="GAI62467.1"/>
    </source>
</evidence>
<proteinExistence type="predicted"/>
<protein>
    <submittedName>
        <fullName evidence="1">Uncharacterized protein</fullName>
    </submittedName>
</protein>
<dbReference type="EMBL" id="BARW01004378">
    <property type="protein sequence ID" value="GAI62467.1"/>
    <property type="molecule type" value="Genomic_DNA"/>
</dbReference>
<name>X1Q1S5_9ZZZZ</name>
<comment type="caution">
    <text evidence="1">The sequence shown here is derived from an EMBL/GenBank/DDBJ whole genome shotgun (WGS) entry which is preliminary data.</text>
</comment>